<feature type="compositionally biased region" description="Acidic residues" evidence="5">
    <location>
        <begin position="349"/>
        <end position="359"/>
    </location>
</feature>
<comment type="similarity">
    <text evidence="1">Belongs to the sigma-70 factor family. ECF subfamily.</text>
</comment>
<evidence type="ECO:0000259" key="6">
    <source>
        <dbReference type="Pfam" id="PF08281"/>
    </source>
</evidence>
<dbReference type="InterPro" id="IPR013249">
    <property type="entry name" value="RNA_pol_sigma70_r4_t2"/>
</dbReference>
<evidence type="ECO:0000256" key="1">
    <source>
        <dbReference type="ARBA" id="ARBA00010641"/>
    </source>
</evidence>
<feature type="region of interest" description="Disordered" evidence="5">
    <location>
        <begin position="291"/>
        <end position="381"/>
    </location>
</feature>
<evidence type="ECO:0000256" key="4">
    <source>
        <dbReference type="ARBA" id="ARBA00023163"/>
    </source>
</evidence>
<evidence type="ECO:0000256" key="5">
    <source>
        <dbReference type="SAM" id="MobiDB-lite"/>
    </source>
</evidence>
<proteinExistence type="inferred from homology"/>
<dbReference type="SUPFAM" id="SSF88659">
    <property type="entry name" value="Sigma3 and sigma4 domains of RNA polymerase sigma factors"/>
    <property type="match status" value="1"/>
</dbReference>
<keyword evidence="2" id="KW-0805">Transcription regulation</keyword>
<keyword evidence="3" id="KW-0731">Sigma factor</keyword>
<feature type="region of interest" description="Disordered" evidence="5">
    <location>
        <begin position="1"/>
        <end position="89"/>
    </location>
</feature>
<name>A0ABX5QD78_9MICO</name>
<dbReference type="EMBL" id="CP035037">
    <property type="protein sequence ID" value="QAB16936.1"/>
    <property type="molecule type" value="Genomic_DNA"/>
</dbReference>
<keyword evidence="4" id="KW-0804">Transcription</keyword>
<evidence type="ECO:0000313" key="8">
    <source>
        <dbReference type="Proteomes" id="UP000285768"/>
    </source>
</evidence>
<dbReference type="Gene3D" id="1.10.10.10">
    <property type="entry name" value="Winged helix-like DNA-binding domain superfamily/Winged helix DNA-binding domain"/>
    <property type="match status" value="1"/>
</dbReference>
<gene>
    <name evidence="7" type="ORF">Leucomu_02470</name>
</gene>
<evidence type="ECO:0000313" key="7">
    <source>
        <dbReference type="EMBL" id="QAB16936.1"/>
    </source>
</evidence>
<sequence length="381" mass="40943">MTAAVTPAAEPRPAPAPSSPTRSCAGSYATGRRGRSKRSGSATARSLDRGPRRRIRGPRRTSSPRRSRRCSKRWSAAEAPPHRSADTSYKTMDSLLATHWSSQRRMHQLDDLGGLPADDVESSPEALGDAQEQRAAAALLELPERWRDVIVAVDVEGRPVQDVARSLGLSPNSTSVLLKRARGGLRKAWIQRLHRPTSALPDDCASAVEHFGIMRWGKPGARRRAAAERHLTTCDSCRSRYAQFIEQATTVGLGIAGLLALTREWRQKLVPALATSATVVASFSIPATIDQAPLAPPPSPAPVQVDESPARTGSGASGADGRTVGSEPGSGDRPADPSVTAEPDPGADTPEDEEEEEETTVLYFGDWTGWNEEEQRFVVAP</sequence>
<feature type="region of interest" description="Disordered" evidence="5">
    <location>
        <begin position="110"/>
        <end position="130"/>
    </location>
</feature>
<reference evidence="7 8" key="1">
    <citation type="submission" date="2019-01" db="EMBL/GenBank/DDBJ databases">
        <title>Leucobacter muris sp. nov. isolated from the nose of a laboratory mouse.</title>
        <authorList>
            <person name="Benga L."/>
            <person name="Sproeer C."/>
            <person name="Schumann P."/>
            <person name="Verbarg S."/>
            <person name="Bunk B."/>
            <person name="Engelhardt E."/>
            <person name="Benten P.M."/>
            <person name="Sager M."/>
        </authorList>
    </citation>
    <scope>NUCLEOTIDE SEQUENCE [LARGE SCALE GENOMIC DNA]</scope>
    <source>
        <strain evidence="7 8">DSM 101948</strain>
    </source>
</reference>
<keyword evidence="8" id="KW-1185">Reference proteome</keyword>
<dbReference type="CDD" id="cd06171">
    <property type="entry name" value="Sigma70_r4"/>
    <property type="match status" value="1"/>
</dbReference>
<feature type="domain" description="RNA polymerase sigma factor 70 region 4 type 2" evidence="6">
    <location>
        <begin position="135"/>
        <end position="182"/>
    </location>
</feature>
<organism evidence="7 8">
    <name type="scientific">Leucobacter muris</name>
    <dbReference type="NCBI Taxonomy" id="1935379"/>
    <lineage>
        <taxon>Bacteria</taxon>
        <taxon>Bacillati</taxon>
        <taxon>Actinomycetota</taxon>
        <taxon>Actinomycetes</taxon>
        <taxon>Micrococcales</taxon>
        <taxon>Microbacteriaceae</taxon>
        <taxon>Leucobacter</taxon>
    </lineage>
</organism>
<dbReference type="Proteomes" id="UP000285768">
    <property type="component" value="Chromosome"/>
</dbReference>
<dbReference type="InterPro" id="IPR036388">
    <property type="entry name" value="WH-like_DNA-bd_sf"/>
</dbReference>
<accession>A0ABX5QD78</accession>
<dbReference type="InterPro" id="IPR013324">
    <property type="entry name" value="RNA_pol_sigma_r3/r4-like"/>
</dbReference>
<evidence type="ECO:0000256" key="2">
    <source>
        <dbReference type="ARBA" id="ARBA00023015"/>
    </source>
</evidence>
<protein>
    <submittedName>
        <fullName evidence="7">Sigma-70 family RNA polymerase sigma factor</fullName>
    </submittedName>
</protein>
<dbReference type="Pfam" id="PF08281">
    <property type="entry name" value="Sigma70_r4_2"/>
    <property type="match status" value="1"/>
</dbReference>
<evidence type="ECO:0000256" key="3">
    <source>
        <dbReference type="ARBA" id="ARBA00023082"/>
    </source>
</evidence>
<feature type="compositionally biased region" description="Basic residues" evidence="5">
    <location>
        <begin position="51"/>
        <end position="72"/>
    </location>
</feature>